<evidence type="ECO:0000313" key="3">
    <source>
        <dbReference type="Proteomes" id="UP000315295"/>
    </source>
</evidence>
<dbReference type="AlphaFoldDB" id="A0A540NKP7"/>
<dbReference type="EMBL" id="VIEB01000028">
    <property type="protein sequence ID" value="TQE11606.1"/>
    <property type="molecule type" value="Genomic_DNA"/>
</dbReference>
<keyword evidence="3" id="KW-1185">Reference proteome</keyword>
<feature type="compositionally biased region" description="Basic and acidic residues" evidence="1">
    <location>
        <begin position="1"/>
        <end position="17"/>
    </location>
</feature>
<accession>A0A540NKP7</accession>
<evidence type="ECO:0000313" key="2">
    <source>
        <dbReference type="EMBL" id="TQE11606.1"/>
    </source>
</evidence>
<proteinExistence type="predicted"/>
<comment type="caution">
    <text evidence="2">The sequence shown here is derived from an EMBL/GenBank/DDBJ whole genome shotgun (WGS) entry which is preliminary data.</text>
</comment>
<sequence>MKRLDRAVEVPRDDQSKSRAVKRKAAALSRRKDWSSRGRLKSKLSIYASQVALRKALCSGRRSCWLLNSNLQWRSKEKRGIRRITHL</sequence>
<dbReference type="Proteomes" id="UP000315295">
    <property type="component" value="Unassembled WGS sequence"/>
</dbReference>
<feature type="region of interest" description="Disordered" evidence="1">
    <location>
        <begin position="1"/>
        <end position="27"/>
    </location>
</feature>
<evidence type="ECO:0000256" key="1">
    <source>
        <dbReference type="SAM" id="MobiDB-lite"/>
    </source>
</evidence>
<protein>
    <submittedName>
        <fullName evidence="2">Uncharacterized protein</fullName>
    </submittedName>
</protein>
<gene>
    <name evidence="2" type="ORF">C1H46_002808</name>
</gene>
<reference evidence="2 3" key="1">
    <citation type="journal article" date="2019" name="G3 (Bethesda)">
        <title>Sequencing of a Wild Apple (Malus baccata) Genome Unravels the Differences Between Cultivated and Wild Apple Species Regarding Disease Resistance and Cold Tolerance.</title>
        <authorList>
            <person name="Chen X."/>
        </authorList>
    </citation>
    <scope>NUCLEOTIDE SEQUENCE [LARGE SCALE GENOMIC DNA]</scope>
    <source>
        <strain evidence="3">cv. Shandingzi</strain>
        <tissue evidence="2">Leaves</tissue>
    </source>
</reference>
<organism evidence="2 3">
    <name type="scientific">Malus baccata</name>
    <name type="common">Siberian crab apple</name>
    <name type="synonym">Pyrus baccata</name>
    <dbReference type="NCBI Taxonomy" id="106549"/>
    <lineage>
        <taxon>Eukaryota</taxon>
        <taxon>Viridiplantae</taxon>
        <taxon>Streptophyta</taxon>
        <taxon>Embryophyta</taxon>
        <taxon>Tracheophyta</taxon>
        <taxon>Spermatophyta</taxon>
        <taxon>Magnoliopsida</taxon>
        <taxon>eudicotyledons</taxon>
        <taxon>Gunneridae</taxon>
        <taxon>Pentapetalae</taxon>
        <taxon>rosids</taxon>
        <taxon>fabids</taxon>
        <taxon>Rosales</taxon>
        <taxon>Rosaceae</taxon>
        <taxon>Amygdaloideae</taxon>
        <taxon>Maleae</taxon>
        <taxon>Malus</taxon>
    </lineage>
</organism>
<name>A0A540NKP7_MALBA</name>